<sequence>MKGSTYRRCYCRSEDGRSLGKACPQLTSRRHGVYAVRQELPARGDGTRRSFSRAGYATAKEAQDILDQVRALLAVPDGDDADGQVRIGDLLEQVSKDKKAPLPELDDVRRRYTTGQSLTAQTTVGEWLDEWLSARRGRRTGISRDEINIRKHLKPRIGHLRLDRLRVSHLVEMFDAIAEDNETILVENQARREQMARGKWGKPGTPPAAERARLLEERARLAEMKPFRHTVGPATRQRVRSTLRAALNDAIAQQRFGITFNPASHVEMESGRRPKGVLWTEEHVRRWEETGEKPSAVMVWTPEQMGQFLQHALDDRLYALFHLVTFRGLRRGEACGQRWTDVDLDKGLLTVARQIVQDGWTVYEDEPKTNSGARTIALDSGTVQVLREHRARQQKERERLGDAWVDTGRIFTQEDGSWLRPSKVTDRFAELSEEIGLPPVRLHDLRHGAATLIHAGGGDLHAIKETLGHAGIGITSDTYAHLLPQVDRAIAEAAAKVVPLPRRAEAVAGKPQNKISNTAAHAPLTQEAPDVASEAGREGEPEASLAGQGS</sequence>
<dbReference type="Proteomes" id="UP001500282">
    <property type="component" value="Unassembled WGS sequence"/>
</dbReference>
<protein>
    <submittedName>
        <fullName evidence="6">Tyrosine-type recombinase/integrase</fullName>
    </submittedName>
</protein>
<dbReference type="Pfam" id="PF00589">
    <property type="entry name" value="Phage_integrase"/>
    <property type="match status" value="1"/>
</dbReference>
<comment type="caution">
    <text evidence="6">The sequence shown here is derived from an EMBL/GenBank/DDBJ whole genome shotgun (WGS) entry which is preliminary data.</text>
</comment>
<organism evidence="6 7">
    <name type="scientific">Streptomyces javensis</name>
    <dbReference type="NCBI Taxonomy" id="114698"/>
    <lineage>
        <taxon>Bacteria</taxon>
        <taxon>Bacillati</taxon>
        <taxon>Actinomycetota</taxon>
        <taxon>Actinomycetes</taxon>
        <taxon>Kitasatosporales</taxon>
        <taxon>Streptomycetaceae</taxon>
        <taxon>Streptomyces</taxon>
        <taxon>Streptomyces violaceusniger group</taxon>
    </lineage>
</organism>
<feature type="domain" description="Tyr recombinase" evidence="5">
    <location>
        <begin position="295"/>
        <end position="492"/>
    </location>
</feature>
<gene>
    <name evidence="6" type="ORF">GCM10009579_51000</name>
</gene>
<keyword evidence="3" id="KW-0233">DNA recombination</keyword>
<keyword evidence="2" id="KW-0238">DNA-binding</keyword>
<name>A0ABN1X3Z0_9ACTN</name>
<dbReference type="PROSITE" id="PS51898">
    <property type="entry name" value="TYR_RECOMBINASE"/>
    <property type="match status" value="1"/>
</dbReference>
<evidence type="ECO:0000313" key="6">
    <source>
        <dbReference type="EMBL" id="GAA1283471.1"/>
    </source>
</evidence>
<dbReference type="PANTHER" id="PTHR30349">
    <property type="entry name" value="PHAGE INTEGRASE-RELATED"/>
    <property type="match status" value="1"/>
</dbReference>
<dbReference type="SUPFAM" id="SSF56349">
    <property type="entry name" value="DNA breaking-rejoining enzymes"/>
    <property type="match status" value="1"/>
</dbReference>
<reference evidence="6 7" key="1">
    <citation type="journal article" date="2019" name="Int. J. Syst. Evol. Microbiol.">
        <title>The Global Catalogue of Microorganisms (GCM) 10K type strain sequencing project: providing services to taxonomists for standard genome sequencing and annotation.</title>
        <authorList>
            <consortium name="The Broad Institute Genomics Platform"/>
            <consortium name="The Broad Institute Genome Sequencing Center for Infectious Disease"/>
            <person name="Wu L."/>
            <person name="Ma J."/>
        </authorList>
    </citation>
    <scope>NUCLEOTIDE SEQUENCE [LARGE SCALE GENOMIC DNA]</scope>
    <source>
        <strain evidence="6 7">JCM 11448</strain>
    </source>
</reference>
<dbReference type="PANTHER" id="PTHR30349:SF41">
    <property type="entry name" value="INTEGRASE_RECOMBINASE PROTEIN MJ0367-RELATED"/>
    <property type="match status" value="1"/>
</dbReference>
<dbReference type="InterPro" id="IPR013762">
    <property type="entry name" value="Integrase-like_cat_sf"/>
</dbReference>
<evidence type="ECO:0000256" key="4">
    <source>
        <dbReference type="SAM" id="MobiDB-lite"/>
    </source>
</evidence>
<comment type="similarity">
    <text evidence="1">Belongs to the 'phage' integrase family.</text>
</comment>
<feature type="region of interest" description="Disordered" evidence="4">
    <location>
        <begin position="506"/>
        <end position="550"/>
    </location>
</feature>
<dbReference type="InterPro" id="IPR002104">
    <property type="entry name" value="Integrase_catalytic"/>
</dbReference>
<dbReference type="InterPro" id="IPR010998">
    <property type="entry name" value="Integrase_recombinase_N"/>
</dbReference>
<dbReference type="CDD" id="cd01189">
    <property type="entry name" value="INT_ICEBs1_C_like"/>
    <property type="match status" value="1"/>
</dbReference>
<evidence type="ECO:0000256" key="1">
    <source>
        <dbReference type="ARBA" id="ARBA00008857"/>
    </source>
</evidence>
<evidence type="ECO:0000259" key="5">
    <source>
        <dbReference type="PROSITE" id="PS51898"/>
    </source>
</evidence>
<dbReference type="Gene3D" id="1.10.150.130">
    <property type="match status" value="1"/>
</dbReference>
<evidence type="ECO:0000313" key="7">
    <source>
        <dbReference type="Proteomes" id="UP001500282"/>
    </source>
</evidence>
<evidence type="ECO:0000256" key="2">
    <source>
        <dbReference type="ARBA" id="ARBA00023125"/>
    </source>
</evidence>
<dbReference type="InterPro" id="IPR011010">
    <property type="entry name" value="DNA_brk_join_enz"/>
</dbReference>
<evidence type="ECO:0000256" key="3">
    <source>
        <dbReference type="ARBA" id="ARBA00023172"/>
    </source>
</evidence>
<keyword evidence="7" id="KW-1185">Reference proteome</keyword>
<dbReference type="EMBL" id="BAAAIH010000031">
    <property type="protein sequence ID" value="GAA1283471.1"/>
    <property type="molecule type" value="Genomic_DNA"/>
</dbReference>
<accession>A0ABN1X3Z0</accession>
<proteinExistence type="inferred from homology"/>
<dbReference type="Gene3D" id="1.10.443.10">
    <property type="entry name" value="Intergrase catalytic core"/>
    <property type="match status" value="1"/>
</dbReference>
<dbReference type="InterPro" id="IPR050090">
    <property type="entry name" value="Tyrosine_recombinase_XerCD"/>
</dbReference>